<accession>A0A8H3XBY7</accession>
<keyword evidence="2" id="KW-1185">Reference proteome</keyword>
<name>A0A8H3XBY7_GIGMA</name>
<proteinExistence type="predicted"/>
<dbReference type="PANTHER" id="PTHR34415">
    <property type="entry name" value="INTEGRASE CATALYTIC DOMAIN-CONTAINING PROTEIN"/>
    <property type="match status" value="1"/>
</dbReference>
<organism evidence="1 2">
    <name type="scientific">Gigaspora margarita</name>
    <dbReference type="NCBI Taxonomy" id="4874"/>
    <lineage>
        <taxon>Eukaryota</taxon>
        <taxon>Fungi</taxon>
        <taxon>Fungi incertae sedis</taxon>
        <taxon>Mucoromycota</taxon>
        <taxon>Glomeromycotina</taxon>
        <taxon>Glomeromycetes</taxon>
        <taxon>Diversisporales</taxon>
        <taxon>Gigasporaceae</taxon>
        <taxon>Gigaspora</taxon>
    </lineage>
</organism>
<dbReference type="Proteomes" id="UP000439903">
    <property type="component" value="Unassembled WGS sequence"/>
</dbReference>
<evidence type="ECO:0000313" key="2">
    <source>
        <dbReference type="Proteomes" id="UP000439903"/>
    </source>
</evidence>
<reference evidence="1 2" key="1">
    <citation type="journal article" date="2019" name="Environ. Microbiol.">
        <title>At the nexus of three kingdoms: the genome of the mycorrhizal fungus Gigaspora margarita provides insights into plant, endobacterial and fungal interactions.</title>
        <authorList>
            <person name="Venice F."/>
            <person name="Ghignone S."/>
            <person name="Salvioli di Fossalunga A."/>
            <person name="Amselem J."/>
            <person name="Novero M."/>
            <person name="Xianan X."/>
            <person name="Sedzielewska Toro K."/>
            <person name="Morin E."/>
            <person name="Lipzen A."/>
            <person name="Grigoriev I.V."/>
            <person name="Henrissat B."/>
            <person name="Martin F.M."/>
            <person name="Bonfante P."/>
        </authorList>
    </citation>
    <scope>NUCLEOTIDE SEQUENCE [LARGE SCALE GENOMIC DNA]</scope>
    <source>
        <strain evidence="1 2">BEG34</strain>
    </source>
</reference>
<comment type="caution">
    <text evidence="1">The sequence shown here is derived from an EMBL/GenBank/DDBJ whole genome shotgun (WGS) entry which is preliminary data.</text>
</comment>
<dbReference type="EMBL" id="WTPW01001357">
    <property type="protein sequence ID" value="KAF0441095.1"/>
    <property type="molecule type" value="Genomic_DNA"/>
</dbReference>
<dbReference type="PANTHER" id="PTHR34415:SF1">
    <property type="entry name" value="INTEGRASE CATALYTIC DOMAIN-CONTAINING PROTEIN"/>
    <property type="match status" value="1"/>
</dbReference>
<gene>
    <name evidence="1" type="ORF">F8M41_003964</name>
</gene>
<evidence type="ECO:0000313" key="1">
    <source>
        <dbReference type="EMBL" id="KAF0441095.1"/>
    </source>
</evidence>
<dbReference type="AlphaFoldDB" id="A0A8H3XBY7"/>
<protein>
    <submittedName>
        <fullName evidence="1">Chaperonin: PROVISIONAL</fullName>
    </submittedName>
</protein>
<sequence>MSSNNIKKFGINNLTCPGRPNSLDITIYLSWDYAQQIQLSHLSQQEVNYLIIKESELVGKEADTVISLVHNYFELHGLGEKINIIYCFMVAEHTKFSPDGFFGLIKFLLKESKVDNFEDLIKVVEDSTPGEYNIAQNNF</sequence>